<reference evidence="3 4" key="1">
    <citation type="journal article" date="2014" name="Mol. Plant">
        <title>Chromosome Scale Genome Assembly and Transcriptome Profiling of Nannochloropsis gaditana in Nitrogen Depletion.</title>
        <authorList>
            <person name="Corteggiani Carpinelli E."/>
            <person name="Telatin A."/>
            <person name="Vitulo N."/>
            <person name="Forcato C."/>
            <person name="D'Angelo M."/>
            <person name="Schiavon R."/>
            <person name="Vezzi A."/>
            <person name="Giacometti G.M."/>
            <person name="Morosinotto T."/>
            <person name="Valle G."/>
        </authorList>
    </citation>
    <scope>NUCLEOTIDE SEQUENCE [LARGE SCALE GENOMIC DNA]</scope>
    <source>
        <strain evidence="3 4">B-31</strain>
    </source>
</reference>
<evidence type="ECO:0000313" key="4">
    <source>
        <dbReference type="Proteomes" id="UP000019335"/>
    </source>
</evidence>
<organism evidence="3 4">
    <name type="scientific">Nannochloropsis gaditana</name>
    <dbReference type="NCBI Taxonomy" id="72520"/>
    <lineage>
        <taxon>Eukaryota</taxon>
        <taxon>Sar</taxon>
        <taxon>Stramenopiles</taxon>
        <taxon>Ochrophyta</taxon>
        <taxon>Eustigmatophyceae</taxon>
        <taxon>Eustigmatales</taxon>
        <taxon>Monodopsidaceae</taxon>
        <taxon>Nannochloropsis</taxon>
    </lineage>
</organism>
<feature type="compositionally biased region" description="Pro residues" evidence="1">
    <location>
        <begin position="151"/>
        <end position="171"/>
    </location>
</feature>
<gene>
    <name evidence="3" type="ORF">Naga_100694g2</name>
</gene>
<keyword evidence="2" id="KW-1133">Transmembrane helix</keyword>
<keyword evidence="2" id="KW-0812">Transmembrane</keyword>
<sequence>MQNHPQTGNFGIGRMYSGYEQRRGIPSLFTLLTFASCICIAIPVNGQPFQPSSLASAEGLREAIAVAGFFQGGKSHNKGNAMEGQKIDVIERAIEPESGVRTAVKASAISADAQSVSPTIAPTPPPSSNTTATPTTAPTTSPTSKPSNVPTAPPTLAPSIAPSPSPPPTPAPTASNGDGSLPTGLSGGQKFGVFLSVVIILSALGYIGRYYYENYHQRRRPTRGEGGRRPLLQEEWL</sequence>
<evidence type="ECO:0000256" key="2">
    <source>
        <dbReference type="SAM" id="Phobius"/>
    </source>
</evidence>
<protein>
    <submittedName>
        <fullName evidence="3">Mucin-like glycoprotein</fullName>
    </submittedName>
</protein>
<comment type="caution">
    <text evidence="3">The sequence shown here is derived from an EMBL/GenBank/DDBJ whole genome shotgun (WGS) entry which is preliminary data.</text>
</comment>
<keyword evidence="2" id="KW-0472">Membrane</keyword>
<feature type="transmembrane region" description="Helical" evidence="2">
    <location>
        <begin position="24"/>
        <end position="44"/>
    </location>
</feature>
<evidence type="ECO:0000256" key="1">
    <source>
        <dbReference type="SAM" id="MobiDB-lite"/>
    </source>
</evidence>
<feature type="compositionally biased region" description="Low complexity" evidence="1">
    <location>
        <begin position="128"/>
        <end position="150"/>
    </location>
</feature>
<feature type="transmembrane region" description="Helical" evidence="2">
    <location>
        <begin position="191"/>
        <end position="212"/>
    </location>
</feature>
<dbReference type="OrthoDB" id="10478623at2759"/>
<name>W7TS17_9STRA</name>
<proteinExistence type="predicted"/>
<dbReference type="AlphaFoldDB" id="W7TS17"/>
<dbReference type="Proteomes" id="UP000019335">
    <property type="component" value="Chromosome 3"/>
</dbReference>
<dbReference type="EMBL" id="AZIL01000217">
    <property type="protein sequence ID" value="EWM28962.1"/>
    <property type="molecule type" value="Genomic_DNA"/>
</dbReference>
<accession>W7TS17</accession>
<feature type="region of interest" description="Disordered" evidence="1">
    <location>
        <begin position="114"/>
        <end position="183"/>
    </location>
</feature>
<keyword evidence="4" id="KW-1185">Reference proteome</keyword>
<evidence type="ECO:0000313" key="3">
    <source>
        <dbReference type="EMBL" id="EWM28962.1"/>
    </source>
</evidence>